<sequence length="104" mass="11312">MLILTSVALAWLDRAGASSNRGKMLVSSKPHFLCGLLLIGVSGLLVERGFLIGAAGVGVDMCRVADMSTNSAREMKRRCRRSGISSPIWWPSRVTVIDRPRSQL</sequence>
<evidence type="ECO:0000313" key="2">
    <source>
        <dbReference type="Proteomes" id="UP000063699"/>
    </source>
</evidence>
<accession>A0A0N9I7X7</accession>
<gene>
    <name evidence="1" type="ORF">AOZ06_40795</name>
</gene>
<keyword evidence="2" id="KW-1185">Reference proteome</keyword>
<dbReference type="RefSeq" id="WP_054294256.1">
    <property type="nucleotide sequence ID" value="NZ_CP012752.1"/>
</dbReference>
<name>A0A0N9I7X7_9PSEU</name>
<dbReference type="EMBL" id="CP012752">
    <property type="protein sequence ID" value="ALG12361.1"/>
    <property type="molecule type" value="Genomic_DNA"/>
</dbReference>
<dbReference type="AlphaFoldDB" id="A0A0N9I7X7"/>
<reference evidence="1 2" key="1">
    <citation type="submission" date="2015-07" db="EMBL/GenBank/DDBJ databases">
        <title>Genome sequencing of Kibdelosporangium phytohabitans.</title>
        <authorList>
            <person name="Qin S."/>
            <person name="Xing K."/>
        </authorList>
    </citation>
    <scope>NUCLEOTIDE SEQUENCE [LARGE SCALE GENOMIC DNA]</scope>
    <source>
        <strain evidence="1 2">KLBMP1111</strain>
    </source>
</reference>
<organism evidence="1 2">
    <name type="scientific">Kibdelosporangium phytohabitans</name>
    <dbReference type="NCBI Taxonomy" id="860235"/>
    <lineage>
        <taxon>Bacteria</taxon>
        <taxon>Bacillati</taxon>
        <taxon>Actinomycetota</taxon>
        <taxon>Actinomycetes</taxon>
        <taxon>Pseudonocardiales</taxon>
        <taxon>Pseudonocardiaceae</taxon>
        <taxon>Kibdelosporangium</taxon>
    </lineage>
</organism>
<evidence type="ECO:0000313" key="1">
    <source>
        <dbReference type="EMBL" id="ALG12361.1"/>
    </source>
</evidence>
<proteinExistence type="predicted"/>
<dbReference type="Proteomes" id="UP000063699">
    <property type="component" value="Chromosome"/>
</dbReference>
<dbReference type="KEGG" id="kphy:AOZ06_40795"/>
<protein>
    <submittedName>
        <fullName evidence="1">Uncharacterized protein</fullName>
    </submittedName>
</protein>